<dbReference type="Gene3D" id="3.90.190.20">
    <property type="entry name" value="Mur ligase, C-terminal domain"/>
    <property type="match status" value="1"/>
</dbReference>
<evidence type="ECO:0000256" key="5">
    <source>
        <dbReference type="ARBA" id="ARBA00022741"/>
    </source>
</evidence>
<accession>A0A2H0NG92</accession>
<evidence type="ECO:0000256" key="2">
    <source>
        <dbReference type="ARBA" id="ARBA00004752"/>
    </source>
</evidence>
<evidence type="ECO:0000313" key="8">
    <source>
        <dbReference type="EMBL" id="PIR07907.1"/>
    </source>
</evidence>
<dbReference type="GO" id="GO:0008360">
    <property type="term" value="P:regulation of cell shape"/>
    <property type="evidence" value="ECO:0007669"/>
    <property type="project" value="InterPro"/>
</dbReference>
<evidence type="ECO:0000259" key="7">
    <source>
        <dbReference type="Pfam" id="PF08245"/>
    </source>
</evidence>
<keyword evidence="5" id="KW-0547">Nucleotide-binding</keyword>
<keyword evidence="3" id="KW-0963">Cytoplasm</keyword>
<dbReference type="EMBL" id="PCWS01000132">
    <property type="protein sequence ID" value="PIR07907.1"/>
    <property type="molecule type" value="Genomic_DNA"/>
</dbReference>
<dbReference type="Pfam" id="PF08245">
    <property type="entry name" value="Mur_ligase_M"/>
    <property type="match status" value="1"/>
</dbReference>
<feature type="domain" description="Mur ligase central" evidence="7">
    <location>
        <begin position="141"/>
        <end position="282"/>
    </location>
</feature>
<evidence type="ECO:0000256" key="6">
    <source>
        <dbReference type="ARBA" id="ARBA00022840"/>
    </source>
</evidence>
<dbReference type="InterPro" id="IPR036615">
    <property type="entry name" value="Mur_ligase_C_dom_sf"/>
</dbReference>
<comment type="caution">
    <text evidence="8">The sequence shown here is derived from an EMBL/GenBank/DDBJ whole genome shotgun (WGS) entry which is preliminary data.</text>
</comment>
<comment type="pathway">
    <text evidence="2">Cell wall biogenesis; peptidoglycan biosynthesis.</text>
</comment>
<organism evidence="8 9">
    <name type="scientific">Candidatus Gottesmanbacteria bacterium CG11_big_fil_rev_8_21_14_0_20_37_11</name>
    <dbReference type="NCBI Taxonomy" id="1974575"/>
    <lineage>
        <taxon>Bacteria</taxon>
        <taxon>Candidatus Gottesmaniibacteriota</taxon>
    </lineage>
</organism>
<dbReference type="PANTHER" id="PTHR43692:SF1">
    <property type="entry name" value="UDP-N-ACETYLMURAMOYLALANINE--D-GLUTAMATE LIGASE"/>
    <property type="match status" value="1"/>
</dbReference>
<comment type="subcellular location">
    <subcellularLocation>
        <location evidence="1">Cytoplasm</location>
    </subcellularLocation>
</comment>
<dbReference type="InterPro" id="IPR005762">
    <property type="entry name" value="MurD"/>
</dbReference>
<dbReference type="Proteomes" id="UP000230707">
    <property type="component" value="Unassembled WGS sequence"/>
</dbReference>
<dbReference type="Gene3D" id="3.40.1190.10">
    <property type="entry name" value="Mur-like, catalytic domain"/>
    <property type="match status" value="1"/>
</dbReference>
<evidence type="ECO:0000256" key="4">
    <source>
        <dbReference type="ARBA" id="ARBA00022598"/>
    </source>
</evidence>
<evidence type="ECO:0000256" key="3">
    <source>
        <dbReference type="ARBA" id="ARBA00022490"/>
    </source>
</evidence>
<dbReference type="SUPFAM" id="SSF53623">
    <property type="entry name" value="MurD-like peptide ligases, catalytic domain"/>
    <property type="match status" value="1"/>
</dbReference>
<sequence>MDKFIEFLRNKKIHVVGVTGAEGSNILRFLIKHKLTGVTTHDCVKENQIEQSFKLWHKGISQTEKEKLFKGFLADLSQSHTSFGDKYLIGIDHADIVFTPQSWRLYKERNQKLWVAYKKGIPFYSITRMYLDYAKAQIIGVTGTVGKGSTAYILKQILENSGRKVYFTGNETWTLQMVDRIDEMSKDDILILEISHRQLLDGFSRAPNIVVFTNLFPNHLDELSWDKYKEIKTSLIKFQTKDDYSVINYDSSELRNISVRLRSKVLYFSAKSTHMNIKSIQYITTYLKSNKNMHITDNVLAAYSATSLFQDPKLLSTDFIPSLLFLPARMQLLSTKSSVNFYDDIKSTTPWSTMEALRKLGSNTVLICGGHTKGINYYDFIQFTEANTRKIILLKSELSTEVGKFFPNDKFQVYDCLKEAIFKAFKISGENENILVSPAAAFFYTDFIKGKDSIRKIITSLPPRELI</sequence>
<gene>
    <name evidence="8" type="ORF">COV53_05865</name>
</gene>
<evidence type="ECO:0000256" key="1">
    <source>
        <dbReference type="ARBA" id="ARBA00004496"/>
    </source>
</evidence>
<dbReference type="GO" id="GO:0005524">
    <property type="term" value="F:ATP binding"/>
    <property type="evidence" value="ECO:0007669"/>
    <property type="project" value="UniProtKB-KW"/>
</dbReference>
<dbReference type="GO" id="GO:0008764">
    <property type="term" value="F:UDP-N-acetylmuramoylalanine-D-glutamate ligase activity"/>
    <property type="evidence" value="ECO:0007669"/>
    <property type="project" value="InterPro"/>
</dbReference>
<proteinExistence type="predicted"/>
<dbReference type="SUPFAM" id="SSF53244">
    <property type="entry name" value="MurD-like peptide ligases, peptide-binding domain"/>
    <property type="match status" value="1"/>
</dbReference>
<protein>
    <recommendedName>
        <fullName evidence="7">Mur ligase central domain-containing protein</fullName>
    </recommendedName>
</protein>
<dbReference type="PANTHER" id="PTHR43692">
    <property type="entry name" value="UDP-N-ACETYLMURAMOYLALANINE--D-GLUTAMATE LIGASE"/>
    <property type="match status" value="1"/>
</dbReference>
<evidence type="ECO:0000313" key="9">
    <source>
        <dbReference type="Proteomes" id="UP000230707"/>
    </source>
</evidence>
<keyword evidence="4" id="KW-0436">Ligase</keyword>
<dbReference type="InterPro" id="IPR013221">
    <property type="entry name" value="Mur_ligase_cen"/>
</dbReference>
<name>A0A2H0NG92_9BACT</name>
<keyword evidence="6" id="KW-0067">ATP-binding</keyword>
<dbReference type="AlphaFoldDB" id="A0A2H0NG92"/>
<dbReference type="GO" id="GO:0051301">
    <property type="term" value="P:cell division"/>
    <property type="evidence" value="ECO:0007669"/>
    <property type="project" value="InterPro"/>
</dbReference>
<dbReference type="GO" id="GO:0005737">
    <property type="term" value="C:cytoplasm"/>
    <property type="evidence" value="ECO:0007669"/>
    <property type="project" value="UniProtKB-SubCell"/>
</dbReference>
<reference evidence="8 9" key="1">
    <citation type="submission" date="2017-09" db="EMBL/GenBank/DDBJ databases">
        <title>Depth-based differentiation of microbial function through sediment-hosted aquifers and enrichment of novel symbionts in the deep terrestrial subsurface.</title>
        <authorList>
            <person name="Probst A.J."/>
            <person name="Ladd B."/>
            <person name="Jarett J.K."/>
            <person name="Geller-Mcgrath D.E."/>
            <person name="Sieber C.M."/>
            <person name="Emerson J.B."/>
            <person name="Anantharaman K."/>
            <person name="Thomas B.C."/>
            <person name="Malmstrom R."/>
            <person name="Stieglmeier M."/>
            <person name="Klingl A."/>
            <person name="Woyke T."/>
            <person name="Ryan C.M."/>
            <person name="Banfield J.F."/>
        </authorList>
    </citation>
    <scope>NUCLEOTIDE SEQUENCE [LARGE SCALE GENOMIC DNA]</scope>
    <source>
        <strain evidence="8">CG11_big_fil_rev_8_21_14_0_20_37_11</strain>
    </source>
</reference>
<dbReference type="InterPro" id="IPR036565">
    <property type="entry name" value="Mur-like_cat_sf"/>
</dbReference>